<dbReference type="PANTHER" id="PTHR38445">
    <property type="entry name" value="HTH-TYPE TRANSCRIPTIONAL REPRESSOR YTRA"/>
    <property type="match status" value="1"/>
</dbReference>
<reference evidence="5 6" key="1">
    <citation type="submission" date="2018-07" db="EMBL/GenBank/DDBJ databases">
        <title>Lottiidibacillus patelloidae gen. nov., sp. nov., isolated from the intestinal tract of a marine limpet and the reclassification of B. taeanensis BH030017T, B. algicola KMM 3737T and B. hwajinpoensis SW-72T as genus Lottiidibacillus.</title>
        <authorList>
            <person name="Liu R."/>
            <person name="Huang Z."/>
        </authorList>
    </citation>
    <scope>NUCLEOTIDE SEQUENCE [LARGE SCALE GENOMIC DNA]</scope>
    <source>
        <strain evidence="5 6">BH030017</strain>
    </source>
</reference>
<dbReference type="InterPro" id="IPR000524">
    <property type="entry name" value="Tscrpt_reg_HTH_GntR"/>
</dbReference>
<feature type="domain" description="HTH gntR-type" evidence="4">
    <location>
        <begin position="10"/>
        <end position="78"/>
    </location>
</feature>
<dbReference type="SUPFAM" id="SSF46785">
    <property type="entry name" value="Winged helix' DNA-binding domain"/>
    <property type="match status" value="1"/>
</dbReference>
<organism evidence="5 6">
    <name type="scientific">Bacillus taeanensis</name>
    <dbReference type="NCBI Taxonomy" id="273032"/>
    <lineage>
        <taxon>Bacteria</taxon>
        <taxon>Bacillati</taxon>
        <taxon>Bacillota</taxon>
        <taxon>Bacilli</taxon>
        <taxon>Bacillales</taxon>
        <taxon>Bacillaceae</taxon>
        <taxon>Bacillus</taxon>
    </lineage>
</organism>
<dbReference type="SMART" id="SM00345">
    <property type="entry name" value="HTH_GNTR"/>
    <property type="match status" value="1"/>
</dbReference>
<dbReference type="AlphaFoldDB" id="A0A366XSZ6"/>
<keyword evidence="1" id="KW-0805">Transcription regulation</keyword>
<keyword evidence="2" id="KW-0238">DNA-binding</keyword>
<dbReference type="GO" id="GO:0003700">
    <property type="term" value="F:DNA-binding transcription factor activity"/>
    <property type="evidence" value="ECO:0007669"/>
    <property type="project" value="InterPro"/>
</dbReference>
<dbReference type="PROSITE" id="PS50949">
    <property type="entry name" value="HTH_GNTR"/>
    <property type="match status" value="1"/>
</dbReference>
<evidence type="ECO:0000313" key="6">
    <source>
        <dbReference type="Proteomes" id="UP000253314"/>
    </source>
</evidence>
<proteinExistence type="predicted"/>
<evidence type="ECO:0000256" key="3">
    <source>
        <dbReference type="ARBA" id="ARBA00023163"/>
    </source>
</evidence>
<dbReference type="Proteomes" id="UP000253314">
    <property type="component" value="Unassembled WGS sequence"/>
</dbReference>
<keyword evidence="6" id="KW-1185">Reference proteome</keyword>
<sequence>MFELDVRSRKPIYEQLIDKIKELIINEVLEVDEKLPSVRILAQQLTINPNTIQKAYRELERQEYIYSIKGKGSFVSASAKEVNTEKLTKVKQELKKYLAEALYLGLTREEIYELVREIEQSIGGGGQDD</sequence>
<dbReference type="RefSeq" id="WP_113807313.1">
    <property type="nucleotide sequence ID" value="NZ_QOCW01000022.1"/>
</dbReference>
<dbReference type="EMBL" id="QOCW01000022">
    <property type="protein sequence ID" value="RBW68275.1"/>
    <property type="molecule type" value="Genomic_DNA"/>
</dbReference>
<dbReference type="CDD" id="cd07377">
    <property type="entry name" value="WHTH_GntR"/>
    <property type="match status" value="1"/>
</dbReference>
<gene>
    <name evidence="5" type="ORF">DS031_17280</name>
</gene>
<evidence type="ECO:0000313" key="5">
    <source>
        <dbReference type="EMBL" id="RBW68275.1"/>
    </source>
</evidence>
<evidence type="ECO:0000259" key="4">
    <source>
        <dbReference type="PROSITE" id="PS50949"/>
    </source>
</evidence>
<accession>A0A366XSZ6</accession>
<dbReference type="Pfam" id="PF00392">
    <property type="entry name" value="GntR"/>
    <property type="match status" value="1"/>
</dbReference>
<dbReference type="InterPro" id="IPR036390">
    <property type="entry name" value="WH_DNA-bd_sf"/>
</dbReference>
<keyword evidence="3" id="KW-0804">Transcription</keyword>
<dbReference type="Gene3D" id="1.10.10.10">
    <property type="entry name" value="Winged helix-like DNA-binding domain superfamily/Winged helix DNA-binding domain"/>
    <property type="match status" value="1"/>
</dbReference>
<dbReference type="OrthoDB" id="9801546at2"/>
<protein>
    <submittedName>
        <fullName evidence="5">GntR family transcriptional regulator</fullName>
    </submittedName>
</protein>
<evidence type="ECO:0000256" key="1">
    <source>
        <dbReference type="ARBA" id="ARBA00023015"/>
    </source>
</evidence>
<dbReference type="PANTHER" id="PTHR38445:SF9">
    <property type="entry name" value="HTH-TYPE TRANSCRIPTIONAL REPRESSOR YTRA"/>
    <property type="match status" value="1"/>
</dbReference>
<dbReference type="GO" id="GO:0003677">
    <property type="term" value="F:DNA binding"/>
    <property type="evidence" value="ECO:0007669"/>
    <property type="project" value="UniProtKB-KW"/>
</dbReference>
<name>A0A366XSZ6_9BACI</name>
<evidence type="ECO:0000256" key="2">
    <source>
        <dbReference type="ARBA" id="ARBA00023125"/>
    </source>
</evidence>
<comment type="caution">
    <text evidence="5">The sequence shown here is derived from an EMBL/GenBank/DDBJ whole genome shotgun (WGS) entry which is preliminary data.</text>
</comment>
<dbReference type="InterPro" id="IPR036388">
    <property type="entry name" value="WH-like_DNA-bd_sf"/>
</dbReference>